<accession>A0A368JHQ0</accession>
<evidence type="ECO:0000259" key="8">
    <source>
        <dbReference type="Pfam" id="PF14293"/>
    </source>
</evidence>
<reference evidence="9 10" key="1">
    <citation type="submission" date="2018-07" db="EMBL/GenBank/DDBJ databases">
        <title>Genome analysis of Larkinella rosea.</title>
        <authorList>
            <person name="Zhou Z."/>
            <person name="Wang G."/>
        </authorList>
    </citation>
    <scope>NUCLEOTIDE SEQUENCE [LARGE SCALE GENOMIC DNA]</scope>
    <source>
        <strain evidence="10">zzj9</strain>
    </source>
</reference>
<keyword evidence="10" id="KW-1185">Reference proteome</keyword>
<dbReference type="CDD" id="cd01127">
    <property type="entry name" value="TrwB_TraG_TraD_VirD4"/>
    <property type="match status" value="1"/>
</dbReference>
<gene>
    <name evidence="9" type="ORF">DUE52_23740</name>
</gene>
<comment type="similarity">
    <text evidence="2">Belongs to the VirD4/TraG family.</text>
</comment>
<dbReference type="Pfam" id="PF14293">
    <property type="entry name" value="YWFCY"/>
    <property type="match status" value="1"/>
</dbReference>
<dbReference type="SUPFAM" id="SSF52540">
    <property type="entry name" value="P-loop containing nucleoside triphosphate hydrolases"/>
    <property type="match status" value="1"/>
</dbReference>
<evidence type="ECO:0000256" key="2">
    <source>
        <dbReference type="ARBA" id="ARBA00008806"/>
    </source>
</evidence>
<evidence type="ECO:0000256" key="5">
    <source>
        <dbReference type="ARBA" id="ARBA00022989"/>
    </source>
</evidence>
<evidence type="ECO:0000256" key="6">
    <source>
        <dbReference type="ARBA" id="ARBA00023136"/>
    </source>
</evidence>
<keyword evidence="4 7" id="KW-0812">Transmembrane</keyword>
<keyword evidence="6 7" id="KW-0472">Membrane</keyword>
<dbReference type="InterPro" id="IPR003688">
    <property type="entry name" value="TraG/VirD4"/>
</dbReference>
<protein>
    <submittedName>
        <fullName evidence="9">Mobilization protein</fullName>
    </submittedName>
</protein>
<comment type="caution">
    <text evidence="9">The sequence shown here is derived from an EMBL/GenBank/DDBJ whole genome shotgun (WGS) entry which is preliminary data.</text>
</comment>
<comment type="subcellular location">
    <subcellularLocation>
        <location evidence="1">Cell membrane</location>
        <topology evidence="1">Multi-pass membrane protein</topology>
    </subcellularLocation>
</comment>
<dbReference type="Proteomes" id="UP000253383">
    <property type="component" value="Unassembled WGS sequence"/>
</dbReference>
<sequence>MREDRKDQAKINEIALWASIIFLLAHFFLEWHGLFKSLGWSNPFVDNLIRKLLAGFGVLTSPWPLKLLAAGALVAFGISSRGVKSRSLKPQSVAIDLAIGVILFLGGTFLVPDSTQWLVAKAGLMGGCLIYLTLTIIGLLYLLKGSQGINRLMNSQLGKDPFNVENETFPQEERLLTNEYSVNIPTEFTYKRRLRRGWINIVNPFRGLLIVGSAGSGKTFSLIYAIIRQQIEKGFSMYIYDFKFADLSIVAFNALIRFRKNQPKNMKFYCINFDDPAKSHRCNPLHPVYLPSIEDAEESAKMMMLNLNKSWIGKESEFFVSTPMSYVTCAIWLLRTYKDGQYCTLPHVIELLSMDYKKVFPLLVDRPDLETRASIFISAFEGGAMEQLEGQMASARSGPAKLSSPGLYWTMSGNDFMLDINNPKEPKIVCVGNNSKKNKIYGAALSLYNGRILHQINEKGKHPSGVVIDEIPTLFFDGIGNLINTGRSNRIAVTLALQDYSQLDAEYGKAQADVIKNSCGTVLCGQASGATAEAMQNRLGKNVQQKESINIQSEDTTHGFSTEMNFIAPAAKISQLSQGQFVGVIADTAEQPSELKAVRAKVLVNVDDFNKEQKYKELPNFSNFAQEGNDLAKLVQDNYLQIKADVREFIESETERIAKKHNIPLPEPKNRGKK</sequence>
<evidence type="ECO:0000256" key="7">
    <source>
        <dbReference type="SAM" id="Phobius"/>
    </source>
</evidence>
<evidence type="ECO:0000256" key="1">
    <source>
        <dbReference type="ARBA" id="ARBA00004651"/>
    </source>
</evidence>
<evidence type="ECO:0000313" key="10">
    <source>
        <dbReference type="Proteomes" id="UP000253383"/>
    </source>
</evidence>
<dbReference type="InterPro" id="IPR051539">
    <property type="entry name" value="T4SS-coupling_protein"/>
</dbReference>
<evidence type="ECO:0000256" key="4">
    <source>
        <dbReference type="ARBA" id="ARBA00022692"/>
    </source>
</evidence>
<feature type="transmembrane region" description="Helical" evidence="7">
    <location>
        <begin position="205"/>
        <end position="227"/>
    </location>
</feature>
<feature type="transmembrane region" description="Helical" evidence="7">
    <location>
        <begin position="12"/>
        <end position="29"/>
    </location>
</feature>
<dbReference type="AlphaFoldDB" id="A0A368JHQ0"/>
<keyword evidence="5 7" id="KW-1133">Transmembrane helix</keyword>
<proteinExistence type="inferred from homology"/>
<dbReference type="RefSeq" id="WP_114408559.1">
    <property type="nucleotide sequence ID" value="NZ_QOWE01000022.1"/>
</dbReference>
<dbReference type="InterPro" id="IPR025988">
    <property type="entry name" value="YWFCY_dom"/>
</dbReference>
<keyword evidence="3" id="KW-1003">Cell membrane</keyword>
<dbReference type="OrthoDB" id="102453at2"/>
<dbReference type="PANTHER" id="PTHR37937:SF1">
    <property type="entry name" value="CONJUGATIVE TRANSFER: DNA TRANSPORT"/>
    <property type="match status" value="1"/>
</dbReference>
<feature type="transmembrane region" description="Helical" evidence="7">
    <location>
        <begin position="63"/>
        <end position="81"/>
    </location>
</feature>
<feature type="transmembrane region" description="Helical" evidence="7">
    <location>
        <begin position="123"/>
        <end position="143"/>
    </location>
</feature>
<feature type="domain" description="YWFCY" evidence="8">
    <location>
        <begin position="3"/>
        <end position="153"/>
    </location>
</feature>
<evidence type="ECO:0000256" key="3">
    <source>
        <dbReference type="ARBA" id="ARBA00022475"/>
    </source>
</evidence>
<evidence type="ECO:0000313" key="9">
    <source>
        <dbReference type="EMBL" id="RCR67072.1"/>
    </source>
</evidence>
<dbReference type="EMBL" id="QOWE01000022">
    <property type="protein sequence ID" value="RCR67072.1"/>
    <property type="molecule type" value="Genomic_DNA"/>
</dbReference>
<dbReference type="InterPro" id="IPR027417">
    <property type="entry name" value="P-loop_NTPase"/>
</dbReference>
<dbReference type="PANTHER" id="PTHR37937">
    <property type="entry name" value="CONJUGATIVE TRANSFER: DNA TRANSPORT"/>
    <property type="match status" value="1"/>
</dbReference>
<name>A0A368JHQ0_9BACT</name>
<dbReference type="GO" id="GO:0005886">
    <property type="term" value="C:plasma membrane"/>
    <property type="evidence" value="ECO:0007669"/>
    <property type="project" value="UniProtKB-SubCell"/>
</dbReference>
<organism evidence="9 10">
    <name type="scientific">Larkinella punicea</name>
    <dbReference type="NCBI Taxonomy" id="2315727"/>
    <lineage>
        <taxon>Bacteria</taxon>
        <taxon>Pseudomonadati</taxon>
        <taxon>Bacteroidota</taxon>
        <taxon>Cytophagia</taxon>
        <taxon>Cytophagales</taxon>
        <taxon>Spirosomataceae</taxon>
        <taxon>Larkinella</taxon>
    </lineage>
</organism>
<dbReference type="Pfam" id="PF02534">
    <property type="entry name" value="T4SS-DNA_transf"/>
    <property type="match status" value="1"/>
</dbReference>
<dbReference type="Gene3D" id="3.40.50.300">
    <property type="entry name" value="P-loop containing nucleotide triphosphate hydrolases"/>
    <property type="match status" value="1"/>
</dbReference>
<feature type="transmembrane region" description="Helical" evidence="7">
    <location>
        <begin position="93"/>
        <end position="111"/>
    </location>
</feature>